<dbReference type="EnsemblPlants" id="OPUNC05G13300.1">
    <property type="protein sequence ID" value="OPUNC05G13300.1"/>
    <property type="gene ID" value="OPUNC05G13300"/>
</dbReference>
<evidence type="ECO:0000313" key="3">
    <source>
        <dbReference type="Proteomes" id="UP000026962"/>
    </source>
</evidence>
<name>A0A0E0L241_ORYPU</name>
<evidence type="ECO:0000256" key="1">
    <source>
        <dbReference type="SAM" id="MobiDB-lite"/>
    </source>
</evidence>
<feature type="compositionally biased region" description="Basic residues" evidence="1">
    <location>
        <begin position="59"/>
        <end position="69"/>
    </location>
</feature>
<dbReference type="Proteomes" id="UP000026962">
    <property type="component" value="Chromosome 5"/>
</dbReference>
<feature type="region of interest" description="Disordered" evidence="1">
    <location>
        <begin position="28"/>
        <end position="69"/>
    </location>
</feature>
<proteinExistence type="predicted"/>
<evidence type="ECO:0000313" key="2">
    <source>
        <dbReference type="EnsemblPlants" id="OPUNC05G13300.1"/>
    </source>
</evidence>
<sequence>MAGGPLSPAPGGPTPPSLLLQGSVAVEKAGRRGRGGGATVEKTGRHERSGGAAVEKTGRCGRGRCWHSG</sequence>
<keyword evidence="3" id="KW-1185">Reference proteome</keyword>
<organism evidence="2">
    <name type="scientific">Oryza punctata</name>
    <name type="common">Red rice</name>
    <dbReference type="NCBI Taxonomy" id="4537"/>
    <lineage>
        <taxon>Eukaryota</taxon>
        <taxon>Viridiplantae</taxon>
        <taxon>Streptophyta</taxon>
        <taxon>Embryophyta</taxon>
        <taxon>Tracheophyta</taxon>
        <taxon>Spermatophyta</taxon>
        <taxon>Magnoliopsida</taxon>
        <taxon>Liliopsida</taxon>
        <taxon>Poales</taxon>
        <taxon>Poaceae</taxon>
        <taxon>BOP clade</taxon>
        <taxon>Oryzoideae</taxon>
        <taxon>Oryzeae</taxon>
        <taxon>Oryzinae</taxon>
        <taxon>Oryza</taxon>
    </lineage>
</organism>
<dbReference type="AlphaFoldDB" id="A0A0E0L241"/>
<reference evidence="2" key="2">
    <citation type="submission" date="2018-05" db="EMBL/GenBank/DDBJ databases">
        <title>OpunRS2 (Oryza punctata Reference Sequence Version 2).</title>
        <authorList>
            <person name="Zhang J."/>
            <person name="Kudrna D."/>
            <person name="Lee S."/>
            <person name="Talag J."/>
            <person name="Welchert J."/>
            <person name="Wing R.A."/>
        </authorList>
    </citation>
    <scope>NUCLEOTIDE SEQUENCE [LARGE SCALE GENOMIC DNA]</scope>
</reference>
<dbReference type="HOGENOM" id="CLU_2780279_0_0_1"/>
<protein>
    <submittedName>
        <fullName evidence="2">Uncharacterized protein</fullName>
    </submittedName>
</protein>
<dbReference type="Gramene" id="OPUNC05G13300.1">
    <property type="protein sequence ID" value="OPUNC05G13300.1"/>
    <property type="gene ID" value="OPUNC05G13300"/>
</dbReference>
<reference evidence="2" key="1">
    <citation type="submission" date="2015-04" db="UniProtKB">
        <authorList>
            <consortium name="EnsemblPlants"/>
        </authorList>
    </citation>
    <scope>IDENTIFICATION</scope>
</reference>
<accession>A0A0E0L241</accession>